<keyword evidence="1" id="KW-1133">Transmembrane helix</keyword>
<name>A0A5Q2REN4_9ACTN</name>
<evidence type="ECO:0000313" key="3">
    <source>
        <dbReference type="Proteomes" id="UP000334019"/>
    </source>
</evidence>
<keyword evidence="1" id="KW-0812">Transmembrane</keyword>
<gene>
    <name evidence="2" type="ORF">GH723_02795</name>
</gene>
<dbReference type="EMBL" id="CP045851">
    <property type="protein sequence ID" value="QGG94113.1"/>
    <property type="molecule type" value="Genomic_DNA"/>
</dbReference>
<protein>
    <submittedName>
        <fullName evidence="2">Uncharacterized protein</fullName>
    </submittedName>
</protein>
<keyword evidence="3" id="KW-1185">Reference proteome</keyword>
<dbReference type="RefSeq" id="WP_153758219.1">
    <property type="nucleotide sequence ID" value="NZ_CP045851.1"/>
</dbReference>
<keyword evidence="1" id="KW-0472">Membrane</keyword>
<dbReference type="Proteomes" id="UP000334019">
    <property type="component" value="Chromosome"/>
</dbReference>
<feature type="transmembrane region" description="Helical" evidence="1">
    <location>
        <begin position="38"/>
        <end position="60"/>
    </location>
</feature>
<evidence type="ECO:0000313" key="2">
    <source>
        <dbReference type="EMBL" id="QGG94113.1"/>
    </source>
</evidence>
<organism evidence="2 3">
    <name type="scientific">Actinomarinicola tropica</name>
    <dbReference type="NCBI Taxonomy" id="2789776"/>
    <lineage>
        <taxon>Bacteria</taxon>
        <taxon>Bacillati</taxon>
        <taxon>Actinomycetota</taxon>
        <taxon>Acidimicrobiia</taxon>
        <taxon>Acidimicrobiales</taxon>
        <taxon>Iamiaceae</taxon>
        <taxon>Actinomarinicola</taxon>
    </lineage>
</organism>
<accession>A0A5Q2REN4</accession>
<sequence>MTPRVRRTFWSLVVVAVAATGALSRALAARPGPATGLAVAGSAVLLAASASLALRILVVVGRRGTGRERSGGSG</sequence>
<evidence type="ECO:0000256" key="1">
    <source>
        <dbReference type="SAM" id="Phobius"/>
    </source>
</evidence>
<reference evidence="2 3" key="1">
    <citation type="submission" date="2019-11" db="EMBL/GenBank/DDBJ databases">
        <authorList>
            <person name="He Y."/>
        </authorList>
    </citation>
    <scope>NUCLEOTIDE SEQUENCE [LARGE SCALE GENOMIC DNA]</scope>
    <source>
        <strain evidence="2 3">SCSIO 58843</strain>
    </source>
</reference>
<proteinExistence type="predicted"/>
<dbReference type="AlphaFoldDB" id="A0A5Q2REN4"/>
<dbReference type="KEGG" id="atq:GH723_02795"/>